<keyword evidence="4" id="KW-1185">Reference proteome</keyword>
<dbReference type="EMBL" id="BAAAKJ010000286">
    <property type="protein sequence ID" value="GAA1404891.1"/>
    <property type="molecule type" value="Genomic_DNA"/>
</dbReference>
<gene>
    <name evidence="3" type="ORF">GCM10009639_51260</name>
</gene>
<feature type="compositionally biased region" description="Pro residues" evidence="1">
    <location>
        <begin position="130"/>
        <end position="143"/>
    </location>
</feature>
<keyword evidence="2" id="KW-0732">Signal</keyword>
<reference evidence="3 4" key="1">
    <citation type="journal article" date="2019" name="Int. J. Syst. Evol. Microbiol.">
        <title>The Global Catalogue of Microorganisms (GCM) 10K type strain sequencing project: providing services to taxonomists for standard genome sequencing and annotation.</title>
        <authorList>
            <consortium name="The Broad Institute Genomics Platform"/>
            <consortium name="The Broad Institute Genome Sequencing Center for Infectious Disease"/>
            <person name="Wu L."/>
            <person name="Ma J."/>
        </authorList>
    </citation>
    <scope>NUCLEOTIDE SEQUENCE [LARGE SCALE GENOMIC DNA]</scope>
    <source>
        <strain evidence="3 4">JCM 12393</strain>
    </source>
</reference>
<evidence type="ECO:0000313" key="3">
    <source>
        <dbReference type="EMBL" id="GAA1404891.1"/>
    </source>
</evidence>
<dbReference type="RefSeq" id="WP_344340184.1">
    <property type="nucleotide sequence ID" value="NZ_BAAAKJ010000286.1"/>
</dbReference>
<feature type="region of interest" description="Disordered" evidence="1">
    <location>
        <begin position="26"/>
        <end position="50"/>
    </location>
</feature>
<feature type="signal peptide" evidence="2">
    <location>
        <begin position="1"/>
        <end position="23"/>
    </location>
</feature>
<comment type="caution">
    <text evidence="3">The sequence shown here is derived from an EMBL/GenBank/DDBJ whole genome shotgun (WGS) entry which is preliminary data.</text>
</comment>
<protein>
    <recommendedName>
        <fullName evidence="5">Lipoprotein</fullName>
    </recommendedName>
</protein>
<evidence type="ECO:0000256" key="2">
    <source>
        <dbReference type="SAM" id="SignalP"/>
    </source>
</evidence>
<name>A0ABN1YD03_9ACTN</name>
<organism evidence="3 4">
    <name type="scientific">Kitasatospora putterlickiae</name>
    <dbReference type="NCBI Taxonomy" id="221725"/>
    <lineage>
        <taxon>Bacteria</taxon>
        <taxon>Bacillati</taxon>
        <taxon>Actinomycetota</taxon>
        <taxon>Actinomycetes</taxon>
        <taxon>Kitasatosporales</taxon>
        <taxon>Streptomycetaceae</taxon>
        <taxon>Kitasatospora</taxon>
    </lineage>
</organism>
<evidence type="ECO:0000256" key="1">
    <source>
        <dbReference type="SAM" id="MobiDB-lite"/>
    </source>
</evidence>
<feature type="chain" id="PRO_5046963222" description="Lipoprotein" evidence="2">
    <location>
        <begin position="24"/>
        <end position="313"/>
    </location>
</feature>
<evidence type="ECO:0008006" key="5">
    <source>
        <dbReference type="Google" id="ProtNLM"/>
    </source>
</evidence>
<accession>A0ABN1YD03</accession>
<evidence type="ECO:0000313" key="4">
    <source>
        <dbReference type="Proteomes" id="UP001499863"/>
    </source>
</evidence>
<dbReference type="Proteomes" id="UP001499863">
    <property type="component" value="Unassembled WGS sequence"/>
</dbReference>
<dbReference type="PROSITE" id="PS51257">
    <property type="entry name" value="PROKAR_LIPOPROTEIN"/>
    <property type="match status" value="1"/>
</dbReference>
<proteinExistence type="predicted"/>
<feature type="region of interest" description="Disordered" evidence="1">
    <location>
        <begin position="121"/>
        <end position="181"/>
    </location>
</feature>
<sequence>MAKHLTNRAAGVALLVAGALAVAACDSSPDGGSAETPPPLGPVTTITDPGQITMPTDAYIPTVAQVRQVQRAQDAVTADCMREFGFTARPTEILGLDDAPRQRLTHSAVYGYFDADGMQSNGYNNGRAGTPPPAATGAAPPPSADEQTALTGDDPRTRQKVDQLNGKPVPPGGCAQKGRDTVGPLPMFSDAALPEGGPKIPANDPRVAEAYGKWSACMKEKGFDYKDPVAANIDAKWREPSERPPSANQIATATADVACKIANNTVGVIVAVQQTYANRYIEANAAKLAEYRQKTDDQLKKAAQLVASSGQAG</sequence>